<gene>
    <name evidence="1" type="ORF">KHA94_06310</name>
</gene>
<dbReference type="EMBL" id="JAGYPM010000001">
    <property type="protein sequence ID" value="MBS4189819.1"/>
    <property type="molecule type" value="Genomic_DNA"/>
</dbReference>
<accession>A0ABS5NPR2</accession>
<dbReference type="RefSeq" id="WP_213101216.1">
    <property type="nucleotide sequence ID" value="NZ_JAGYPM010000001.1"/>
</dbReference>
<protein>
    <submittedName>
        <fullName evidence="1">Uncharacterized protein</fullName>
    </submittedName>
</protein>
<proteinExistence type="predicted"/>
<comment type="caution">
    <text evidence="1">The sequence shown here is derived from an EMBL/GenBank/DDBJ whole genome shotgun (WGS) entry which is preliminary data.</text>
</comment>
<reference evidence="1 2" key="1">
    <citation type="submission" date="2021-05" db="EMBL/GenBank/DDBJ databases">
        <title>Novel Bacillus species.</title>
        <authorList>
            <person name="Liu G."/>
        </authorList>
    </citation>
    <scope>NUCLEOTIDE SEQUENCE [LARGE SCALE GENOMIC DNA]</scope>
    <source>
        <strain evidence="1 2">FJAT-49705</strain>
    </source>
</reference>
<evidence type="ECO:0000313" key="1">
    <source>
        <dbReference type="EMBL" id="MBS4189819.1"/>
    </source>
</evidence>
<sequence length="216" mass="24855">MKKRTLLIYVILLILVSSGGLLLKSNFLQSSQTSNNLEKEIKNQVYYVKSFNSLPDREITFLEAYQFGFKKAKELDKTAELMFLNSVDDGKVSGQDGKKANWQGVFALPYINRQIVFVIEKGKLKSYEIIDKSDELTIKDKNIKIDSPQIVKAAIKYFNLQPSPRDHPFSHGYHFRILRDEKNIFFAVDGQVDGKAVEIYYHPKTGEYMGRTEAKK</sequence>
<organism evidence="1 2">
    <name type="scientific">Cytobacillus citreus</name>
    <dbReference type="NCBI Taxonomy" id="2833586"/>
    <lineage>
        <taxon>Bacteria</taxon>
        <taxon>Bacillati</taxon>
        <taxon>Bacillota</taxon>
        <taxon>Bacilli</taxon>
        <taxon>Bacillales</taxon>
        <taxon>Bacillaceae</taxon>
        <taxon>Cytobacillus</taxon>
    </lineage>
</organism>
<evidence type="ECO:0000313" key="2">
    <source>
        <dbReference type="Proteomes" id="UP000681027"/>
    </source>
</evidence>
<keyword evidence="2" id="KW-1185">Reference proteome</keyword>
<dbReference type="Proteomes" id="UP000681027">
    <property type="component" value="Unassembled WGS sequence"/>
</dbReference>
<name>A0ABS5NPR2_9BACI</name>